<dbReference type="PANTHER" id="PTHR15503:SF22">
    <property type="entry name" value="TRANSPOSON TY3-I GAG POLYPROTEIN"/>
    <property type="match status" value="1"/>
</dbReference>
<dbReference type="EMBL" id="AVOT02000506">
    <property type="protein sequence ID" value="MBW0463219.1"/>
    <property type="molecule type" value="Genomic_DNA"/>
</dbReference>
<feature type="region of interest" description="Disordered" evidence="1">
    <location>
        <begin position="44"/>
        <end position="89"/>
    </location>
</feature>
<feature type="compositionally biased region" description="Polar residues" evidence="1">
    <location>
        <begin position="216"/>
        <end position="228"/>
    </location>
</feature>
<feature type="compositionally biased region" description="Basic and acidic residues" evidence="1">
    <location>
        <begin position="434"/>
        <end position="452"/>
    </location>
</feature>
<dbReference type="PANTHER" id="PTHR15503">
    <property type="entry name" value="LDOC1 RELATED"/>
    <property type="match status" value="1"/>
</dbReference>
<dbReference type="Proteomes" id="UP000765509">
    <property type="component" value="Unassembled WGS sequence"/>
</dbReference>
<feature type="domain" description="Ty3 transposon capsid-like protein" evidence="2">
    <location>
        <begin position="266"/>
        <end position="444"/>
    </location>
</feature>
<dbReference type="InterPro" id="IPR032567">
    <property type="entry name" value="RTL1-rel"/>
</dbReference>
<feature type="region of interest" description="Disordered" evidence="1">
    <location>
        <begin position="246"/>
        <end position="267"/>
    </location>
</feature>
<evidence type="ECO:0000256" key="1">
    <source>
        <dbReference type="SAM" id="MobiDB-lite"/>
    </source>
</evidence>
<keyword evidence="4" id="KW-1185">Reference proteome</keyword>
<feature type="region of interest" description="Disordered" evidence="1">
    <location>
        <begin position="434"/>
        <end position="460"/>
    </location>
</feature>
<evidence type="ECO:0000313" key="3">
    <source>
        <dbReference type="EMBL" id="MBW0463219.1"/>
    </source>
</evidence>
<sequence>MVCKPCSGGPLGLFWPKSNEANHQPQVQVYSPESILAPNLDIPKNGQKDPRTQIGQEPHSGHFQPLASGNHQKPPAQVQKGFPSIQGKESPTPRIQAWCIYEIYSLSQVRAEGVLTPNPRATLDGTPAVPQLRDQLDRGSHIQGAEPSIKEGRGTRRSNSFSRVVGKFQGLSRTTLEGPGEDGEEEEENSGEEEDSDGTEGVPAPVGAFQGIGGTSLAQSDQSISHQSEQSLLEIMQQMTQIMANLQEASSSESQRPPAFKTPSMKAPECFDGTQPFKVRSFIQSCQLIFHNDLENVSQDRKNVLYATSFLIGRAEKWIEPYLSNLTNKDPRYLLNYWKSFESQLFTLFGDANEVIKDEVELDAIRMNNGGHVSLQIAYFRSFVSEIGDWGERALIHHFRKGLPSRILDQLASHASKIESLEDLMDMTHELDTRYLERQKGKSNNKERKPESSKSNSSHP</sequence>
<feature type="compositionally biased region" description="Acidic residues" evidence="1">
    <location>
        <begin position="179"/>
        <end position="198"/>
    </location>
</feature>
<comment type="caution">
    <text evidence="3">The sequence shown here is derived from an EMBL/GenBank/DDBJ whole genome shotgun (WGS) entry which is preliminary data.</text>
</comment>
<evidence type="ECO:0000313" key="4">
    <source>
        <dbReference type="Proteomes" id="UP000765509"/>
    </source>
</evidence>
<dbReference type="Pfam" id="PF19259">
    <property type="entry name" value="Ty3_capsid"/>
    <property type="match status" value="1"/>
</dbReference>
<feature type="compositionally biased region" description="Polar residues" evidence="1">
    <location>
        <begin position="246"/>
        <end position="255"/>
    </location>
</feature>
<evidence type="ECO:0000259" key="2">
    <source>
        <dbReference type="Pfam" id="PF19259"/>
    </source>
</evidence>
<protein>
    <recommendedName>
        <fullName evidence="2">Ty3 transposon capsid-like protein domain-containing protein</fullName>
    </recommendedName>
</protein>
<gene>
    <name evidence="3" type="ORF">O181_002934</name>
</gene>
<feature type="region of interest" description="Disordered" evidence="1">
    <location>
        <begin position="138"/>
        <end position="228"/>
    </location>
</feature>
<organism evidence="3 4">
    <name type="scientific">Austropuccinia psidii MF-1</name>
    <dbReference type="NCBI Taxonomy" id="1389203"/>
    <lineage>
        <taxon>Eukaryota</taxon>
        <taxon>Fungi</taxon>
        <taxon>Dikarya</taxon>
        <taxon>Basidiomycota</taxon>
        <taxon>Pucciniomycotina</taxon>
        <taxon>Pucciniomycetes</taxon>
        <taxon>Pucciniales</taxon>
        <taxon>Sphaerophragmiaceae</taxon>
        <taxon>Austropuccinia</taxon>
    </lineage>
</organism>
<proteinExistence type="predicted"/>
<dbReference type="InterPro" id="IPR045358">
    <property type="entry name" value="Ty3_capsid"/>
</dbReference>
<accession>A0A9Q3BDD8</accession>
<name>A0A9Q3BDD8_9BASI</name>
<dbReference type="AlphaFoldDB" id="A0A9Q3BDD8"/>
<reference evidence="3" key="1">
    <citation type="submission" date="2021-03" db="EMBL/GenBank/DDBJ databases">
        <title>Draft genome sequence of rust myrtle Austropuccinia psidii MF-1, a brazilian biotype.</title>
        <authorList>
            <person name="Quecine M.C."/>
            <person name="Pachon D.M.R."/>
            <person name="Bonatelli M.L."/>
            <person name="Correr F.H."/>
            <person name="Franceschini L.M."/>
            <person name="Leite T.F."/>
            <person name="Margarido G.R.A."/>
            <person name="Almeida C.A."/>
            <person name="Ferrarezi J.A."/>
            <person name="Labate C.A."/>
        </authorList>
    </citation>
    <scope>NUCLEOTIDE SEQUENCE</scope>
    <source>
        <strain evidence="3">MF-1</strain>
    </source>
</reference>
<dbReference type="OrthoDB" id="2447685at2759"/>